<gene>
    <name evidence="1" type="ORF">SDC9_108418</name>
</gene>
<dbReference type="AlphaFoldDB" id="A0A645B932"/>
<accession>A0A645B932</accession>
<sequence length="128" mass="13966">MAVVSGECQAVISASAAAVGQMDAGNVKALAVTSNERLSTYPDVPAMGELYEELSDMQVNSWIMLAVSADTDSQIIAFLQSVFAPAAVSDQYKQTQKGFYFQPVEEMTNEQMLEFVSSQKDYYVSLLK</sequence>
<proteinExistence type="predicted"/>
<dbReference type="Gene3D" id="3.40.190.150">
    <property type="entry name" value="Bordetella uptake gene, domain 1"/>
    <property type="match status" value="1"/>
</dbReference>
<name>A0A645B932_9ZZZZ</name>
<dbReference type="InterPro" id="IPR042100">
    <property type="entry name" value="Bug_dom1"/>
</dbReference>
<dbReference type="InterPro" id="IPR005064">
    <property type="entry name" value="BUG"/>
</dbReference>
<evidence type="ECO:0008006" key="2">
    <source>
        <dbReference type="Google" id="ProtNLM"/>
    </source>
</evidence>
<comment type="caution">
    <text evidence="1">The sequence shown here is derived from an EMBL/GenBank/DDBJ whole genome shotgun (WGS) entry which is preliminary data.</text>
</comment>
<evidence type="ECO:0000313" key="1">
    <source>
        <dbReference type="EMBL" id="MPM61558.1"/>
    </source>
</evidence>
<dbReference type="PANTHER" id="PTHR42928">
    <property type="entry name" value="TRICARBOXYLATE-BINDING PROTEIN"/>
    <property type="match status" value="1"/>
</dbReference>
<organism evidence="1">
    <name type="scientific">bioreactor metagenome</name>
    <dbReference type="NCBI Taxonomy" id="1076179"/>
    <lineage>
        <taxon>unclassified sequences</taxon>
        <taxon>metagenomes</taxon>
        <taxon>ecological metagenomes</taxon>
    </lineage>
</organism>
<protein>
    <recommendedName>
        <fullName evidence="2">Tripartite tricarboxylate transporter family receptor</fullName>
    </recommendedName>
</protein>
<dbReference type="EMBL" id="VSSQ01018408">
    <property type="protein sequence ID" value="MPM61558.1"/>
    <property type="molecule type" value="Genomic_DNA"/>
</dbReference>
<dbReference type="PANTHER" id="PTHR42928:SF5">
    <property type="entry name" value="BLR1237 PROTEIN"/>
    <property type="match status" value="1"/>
</dbReference>
<dbReference type="Gene3D" id="3.40.190.10">
    <property type="entry name" value="Periplasmic binding protein-like II"/>
    <property type="match status" value="1"/>
</dbReference>
<dbReference type="Pfam" id="PF03401">
    <property type="entry name" value="TctC"/>
    <property type="match status" value="1"/>
</dbReference>
<reference evidence="1" key="1">
    <citation type="submission" date="2019-08" db="EMBL/GenBank/DDBJ databases">
        <authorList>
            <person name="Kucharzyk K."/>
            <person name="Murdoch R.W."/>
            <person name="Higgins S."/>
            <person name="Loffler F."/>
        </authorList>
    </citation>
    <scope>NUCLEOTIDE SEQUENCE</scope>
</reference>